<keyword evidence="3" id="KW-0677">Repeat</keyword>
<evidence type="ECO:0000313" key="8">
    <source>
        <dbReference type="Proteomes" id="UP000285301"/>
    </source>
</evidence>
<accession>A0A3S4QQJ3</accession>
<dbReference type="InterPro" id="IPR001632">
    <property type="entry name" value="WD40_G-protein_beta-like"/>
</dbReference>
<dbReference type="InterPro" id="IPR036322">
    <property type="entry name" value="WD40_repeat_dom_sf"/>
</dbReference>
<keyword evidence="6" id="KW-0175">Coiled coil</keyword>
<dbReference type="OrthoDB" id="10255630at2759"/>
<feature type="coiled-coil region" evidence="6">
    <location>
        <begin position="2"/>
        <end position="29"/>
    </location>
</feature>
<dbReference type="GO" id="GO:0007165">
    <property type="term" value="P:signal transduction"/>
    <property type="evidence" value="ECO:0007669"/>
    <property type="project" value="UniProtKB-KW"/>
</dbReference>
<dbReference type="CDD" id="cd00200">
    <property type="entry name" value="WD40"/>
    <property type="match status" value="1"/>
</dbReference>
<dbReference type="AlphaFoldDB" id="A0A3S4QQJ3"/>
<dbReference type="SUPFAM" id="SSF50978">
    <property type="entry name" value="WD40 repeat-like"/>
    <property type="match status" value="1"/>
</dbReference>
<dbReference type="InterPro" id="IPR020472">
    <property type="entry name" value="WD40_PAC1"/>
</dbReference>
<dbReference type="InterPro" id="IPR001680">
    <property type="entry name" value="WD40_rpt"/>
</dbReference>
<evidence type="ECO:0000256" key="2">
    <source>
        <dbReference type="ARBA" id="ARBA00022574"/>
    </source>
</evidence>
<dbReference type="PROSITE" id="PS50082">
    <property type="entry name" value="WD_REPEATS_2"/>
    <property type="match status" value="4"/>
</dbReference>
<feature type="repeat" description="WD" evidence="5">
    <location>
        <begin position="146"/>
        <end position="186"/>
    </location>
</feature>
<dbReference type="PROSITE" id="PS50294">
    <property type="entry name" value="WD_REPEATS_REGION"/>
    <property type="match status" value="3"/>
</dbReference>
<feature type="non-terminal residue" evidence="7">
    <location>
        <position position="294"/>
    </location>
</feature>
<dbReference type="EMBL" id="NCKU01004075">
    <property type="protein sequence ID" value="RWS06482.1"/>
    <property type="molecule type" value="Genomic_DNA"/>
</dbReference>
<dbReference type="PRINTS" id="PR00320">
    <property type="entry name" value="GPROTEINBRPT"/>
</dbReference>
<proteinExistence type="inferred from homology"/>
<dbReference type="STRING" id="1965070.A0A3S4QQJ3"/>
<dbReference type="InterPro" id="IPR016346">
    <property type="entry name" value="G-protein_beta_1-5"/>
</dbReference>
<evidence type="ECO:0000256" key="6">
    <source>
        <dbReference type="SAM" id="Coils"/>
    </source>
</evidence>
<dbReference type="Gene3D" id="2.130.10.10">
    <property type="entry name" value="YVTN repeat-like/Quinoprotein amine dehydrogenase"/>
    <property type="match status" value="1"/>
</dbReference>
<dbReference type="PANTHER" id="PTHR19850">
    <property type="entry name" value="GUANINE NUCLEOTIDE-BINDING PROTEIN BETA G PROTEIN BETA"/>
    <property type="match status" value="1"/>
</dbReference>
<feature type="repeat" description="WD" evidence="5">
    <location>
        <begin position="56"/>
        <end position="97"/>
    </location>
</feature>
<dbReference type="PIRSF" id="PIRSF002394">
    <property type="entry name" value="GN-bd_beta"/>
    <property type="match status" value="1"/>
</dbReference>
<dbReference type="PROSITE" id="PS00678">
    <property type="entry name" value="WD_REPEATS_1"/>
    <property type="match status" value="1"/>
</dbReference>
<comment type="caution">
    <text evidence="7">The sequence shown here is derived from an EMBL/GenBank/DDBJ whole genome shotgun (WGS) entry which is preliminary data.</text>
</comment>
<dbReference type="Pfam" id="PF25391">
    <property type="entry name" value="WD40_Gbeta"/>
    <property type="match status" value="1"/>
</dbReference>
<evidence type="ECO:0000256" key="3">
    <source>
        <dbReference type="ARBA" id="ARBA00022737"/>
    </source>
</evidence>
<protein>
    <submittedName>
        <fullName evidence="7">Guanine nucleotide-binding protein subunit beta-2-like protein</fullName>
    </submittedName>
</protein>
<gene>
    <name evidence="7" type="ORF">B4U79_15806</name>
</gene>
<dbReference type="Proteomes" id="UP000285301">
    <property type="component" value="Unassembled WGS sequence"/>
</dbReference>
<dbReference type="InterPro" id="IPR015943">
    <property type="entry name" value="WD40/YVTN_repeat-like_dom_sf"/>
</dbReference>
<dbReference type="PRINTS" id="PR00319">
    <property type="entry name" value="GPROTEINB"/>
</dbReference>
<keyword evidence="8" id="KW-1185">Reference proteome</keyword>
<keyword evidence="4" id="KW-0807">Transducer</keyword>
<comment type="similarity">
    <text evidence="1">Belongs to the WD repeat G protein beta family.</text>
</comment>
<reference evidence="7 8" key="1">
    <citation type="journal article" date="2018" name="Gigascience">
        <title>Genomes of trombidid mites reveal novel predicted allergens and laterally-transferred genes associated with secondary metabolism.</title>
        <authorList>
            <person name="Dong X."/>
            <person name="Chaisiri K."/>
            <person name="Xia D."/>
            <person name="Armstrong S.D."/>
            <person name="Fang Y."/>
            <person name="Donnelly M.J."/>
            <person name="Kadowaki T."/>
            <person name="McGarry J.W."/>
            <person name="Darby A.C."/>
            <person name="Makepeace B.L."/>
        </authorList>
    </citation>
    <scope>NUCLEOTIDE SEQUENCE [LARGE SCALE GENOMIC DNA]</scope>
    <source>
        <strain evidence="7">UoL-WK</strain>
    </source>
</reference>
<keyword evidence="2 5" id="KW-0853">WD repeat</keyword>
<dbReference type="InterPro" id="IPR019775">
    <property type="entry name" value="WD40_repeat_CS"/>
</dbReference>
<dbReference type="SMART" id="SM00320">
    <property type="entry name" value="WD40"/>
    <property type="match status" value="5"/>
</dbReference>
<evidence type="ECO:0000256" key="4">
    <source>
        <dbReference type="ARBA" id="ARBA00023224"/>
    </source>
</evidence>
<evidence type="ECO:0000256" key="5">
    <source>
        <dbReference type="PROSITE-ProRule" id="PRU00221"/>
    </source>
</evidence>
<feature type="repeat" description="WD" evidence="5">
    <location>
        <begin position="187"/>
        <end position="221"/>
    </location>
</feature>
<sequence length="294" mass="32465">MGKEKSVEIVELEDELNEIIEKIKKNQEEKADKSLKDACSDMSDAPKVQLKCKRVLRGHLNKVNAVHFSGDSRHLVSGALDSKLIIWDSWSGNKVQIIPLMSSWTMTCAYSPSGNFVACGGMDNMCTIFDINNKDASNNPKIKRELAGYEGFLSSCRFIDDSKVLTGSADMKIILWDLEKNAKISEFHGHSGDVMSLSLSPDLNTFVSGSVDKTAKLWDIRDVCCKQTFWGHESDVNSVCFHNSGHAFASCSDDKSARLFDIRSDQQLASYESPSANGGFTSCALSLSGRYIMC</sequence>
<feature type="repeat" description="WD" evidence="5">
    <location>
        <begin position="229"/>
        <end position="270"/>
    </location>
</feature>
<organism evidence="7 8">
    <name type="scientific">Dinothrombium tinctorium</name>
    <dbReference type="NCBI Taxonomy" id="1965070"/>
    <lineage>
        <taxon>Eukaryota</taxon>
        <taxon>Metazoa</taxon>
        <taxon>Ecdysozoa</taxon>
        <taxon>Arthropoda</taxon>
        <taxon>Chelicerata</taxon>
        <taxon>Arachnida</taxon>
        <taxon>Acari</taxon>
        <taxon>Acariformes</taxon>
        <taxon>Trombidiformes</taxon>
        <taxon>Prostigmata</taxon>
        <taxon>Anystina</taxon>
        <taxon>Parasitengona</taxon>
        <taxon>Trombidioidea</taxon>
        <taxon>Trombidiidae</taxon>
        <taxon>Dinothrombium</taxon>
    </lineage>
</organism>
<name>A0A3S4QQJ3_9ACAR</name>
<evidence type="ECO:0000313" key="7">
    <source>
        <dbReference type="EMBL" id="RWS06482.1"/>
    </source>
</evidence>
<evidence type="ECO:0000256" key="1">
    <source>
        <dbReference type="ARBA" id="ARBA00009768"/>
    </source>
</evidence>